<comment type="caution">
    <text evidence="1">The sequence shown here is derived from an EMBL/GenBank/DDBJ whole genome shotgun (WGS) entry which is preliminary data.</text>
</comment>
<keyword evidence="2" id="KW-1185">Reference proteome</keyword>
<dbReference type="EMBL" id="AVOT02024318">
    <property type="protein sequence ID" value="MBW0514929.1"/>
    <property type="molecule type" value="Genomic_DNA"/>
</dbReference>
<organism evidence="1 2">
    <name type="scientific">Austropuccinia psidii MF-1</name>
    <dbReference type="NCBI Taxonomy" id="1389203"/>
    <lineage>
        <taxon>Eukaryota</taxon>
        <taxon>Fungi</taxon>
        <taxon>Dikarya</taxon>
        <taxon>Basidiomycota</taxon>
        <taxon>Pucciniomycotina</taxon>
        <taxon>Pucciniomycetes</taxon>
        <taxon>Pucciniales</taxon>
        <taxon>Sphaerophragmiaceae</taxon>
        <taxon>Austropuccinia</taxon>
    </lineage>
</organism>
<reference evidence="1" key="1">
    <citation type="submission" date="2021-03" db="EMBL/GenBank/DDBJ databases">
        <title>Draft genome sequence of rust myrtle Austropuccinia psidii MF-1, a brazilian biotype.</title>
        <authorList>
            <person name="Quecine M.C."/>
            <person name="Pachon D.M.R."/>
            <person name="Bonatelli M.L."/>
            <person name="Correr F.H."/>
            <person name="Franceschini L.M."/>
            <person name="Leite T.F."/>
            <person name="Margarido G.R.A."/>
            <person name="Almeida C.A."/>
            <person name="Ferrarezi J.A."/>
            <person name="Labate C.A."/>
        </authorList>
    </citation>
    <scope>NUCLEOTIDE SEQUENCE</scope>
    <source>
        <strain evidence="1">MF-1</strain>
    </source>
</reference>
<sequence>MWMREYTFTHIVDLSQVAKHTMHPHKCKGKHLRPISMYNLWPHTHSEVTPYLTLVLGLFSEALDQTCSFTPSIPVCVSPQVCPTTSTLTVGGMKENITHTGSHFCHFPPCQMNPTGELSSTFHPCTGGYCTSINWQNIHMCC</sequence>
<dbReference type="Proteomes" id="UP000765509">
    <property type="component" value="Unassembled WGS sequence"/>
</dbReference>
<protein>
    <submittedName>
        <fullName evidence="1">Uncharacterized protein</fullName>
    </submittedName>
</protein>
<name>A0A9Q3HTV2_9BASI</name>
<accession>A0A9Q3HTV2</accession>
<proteinExistence type="predicted"/>
<evidence type="ECO:0000313" key="2">
    <source>
        <dbReference type="Proteomes" id="UP000765509"/>
    </source>
</evidence>
<evidence type="ECO:0000313" key="1">
    <source>
        <dbReference type="EMBL" id="MBW0514929.1"/>
    </source>
</evidence>
<dbReference type="AlphaFoldDB" id="A0A9Q3HTV2"/>
<gene>
    <name evidence="1" type="ORF">O181_054644</name>
</gene>